<gene>
    <name evidence="3" type="ORF">CFRA_00700</name>
</gene>
<dbReference type="OrthoDB" id="9132167at2"/>
<dbReference type="InterPro" id="IPR052520">
    <property type="entry name" value="ATL_DNA_repair"/>
</dbReference>
<sequence length="104" mass="11327">MALDDVTDAVLAVVDKIPAGRVASYGAVGAAAGTTARRAGRAMRTHGHLTAWWRVVRADGTSPVGERARVHWDEEGIPYTVTRTREGARYRVDMRWAGLRPGEI</sequence>
<evidence type="ECO:0000313" key="4">
    <source>
        <dbReference type="Proteomes" id="UP000185434"/>
    </source>
</evidence>
<dbReference type="InterPro" id="IPR036217">
    <property type="entry name" value="MethylDNA_cys_MeTrfase_DNAb"/>
</dbReference>
<evidence type="ECO:0000259" key="2">
    <source>
        <dbReference type="Pfam" id="PF01035"/>
    </source>
</evidence>
<reference evidence="3 4" key="1">
    <citation type="submission" date="2014-08" db="EMBL/GenBank/DDBJ databases">
        <title>Complete genome sequence of Corynebacterium frankenforstense ST18(T) (=DSM 45800(T)), isolated from raw cow milk.</title>
        <authorList>
            <person name="Ruckert C."/>
            <person name="Albersmeier A."/>
            <person name="Winkler A."/>
            <person name="Lipski A."/>
            <person name="Kalinowski J."/>
        </authorList>
    </citation>
    <scope>NUCLEOTIDE SEQUENCE [LARGE SCALE GENOMIC DNA]</scope>
    <source>
        <strain evidence="3 4">ST18</strain>
    </source>
</reference>
<feature type="domain" description="Methylated-DNA-[protein]-cysteine S-methyltransferase DNA binding" evidence="2">
    <location>
        <begin position="7"/>
        <end position="61"/>
    </location>
</feature>
<dbReference type="InterPro" id="IPR014048">
    <property type="entry name" value="MethylDNA_cys_MeTrfase_DNA-bd"/>
</dbReference>
<evidence type="ECO:0000256" key="1">
    <source>
        <dbReference type="ARBA" id="ARBA00022763"/>
    </source>
</evidence>
<dbReference type="Pfam" id="PF01035">
    <property type="entry name" value="DNA_binding_1"/>
    <property type="match status" value="1"/>
</dbReference>
<dbReference type="InterPro" id="IPR036388">
    <property type="entry name" value="WH-like_DNA-bd_sf"/>
</dbReference>
<dbReference type="PANTHER" id="PTHR42942">
    <property type="entry name" value="6-O-METHYLGUANINE DNA METHYLTRANSFERASE"/>
    <property type="match status" value="1"/>
</dbReference>
<dbReference type="AlphaFoldDB" id="A0A1L7CQF6"/>
<dbReference type="SUPFAM" id="SSF46767">
    <property type="entry name" value="Methylated DNA-protein cysteine methyltransferase, C-terminal domain"/>
    <property type="match status" value="1"/>
</dbReference>
<evidence type="ECO:0000313" key="3">
    <source>
        <dbReference type="EMBL" id="APT88058.1"/>
    </source>
</evidence>
<dbReference type="EMBL" id="CP009247">
    <property type="protein sequence ID" value="APT88058.1"/>
    <property type="molecule type" value="Genomic_DNA"/>
</dbReference>
<organism evidence="3 4">
    <name type="scientific">Corynebacterium frankenforstense DSM 45800</name>
    <dbReference type="NCBI Taxonomy" id="1437875"/>
    <lineage>
        <taxon>Bacteria</taxon>
        <taxon>Bacillati</taxon>
        <taxon>Actinomycetota</taxon>
        <taxon>Actinomycetes</taxon>
        <taxon>Mycobacteriales</taxon>
        <taxon>Corynebacteriaceae</taxon>
        <taxon>Corynebacterium</taxon>
    </lineage>
</organism>
<proteinExistence type="predicted"/>
<name>A0A1L7CQF6_9CORY</name>
<accession>A0A1L7CQF6</accession>
<dbReference type="GO" id="GO:0003824">
    <property type="term" value="F:catalytic activity"/>
    <property type="evidence" value="ECO:0007669"/>
    <property type="project" value="InterPro"/>
</dbReference>
<keyword evidence="4" id="KW-1185">Reference proteome</keyword>
<dbReference type="Proteomes" id="UP000185434">
    <property type="component" value="Chromosome"/>
</dbReference>
<dbReference type="PANTHER" id="PTHR42942:SF1">
    <property type="entry name" value="ALKYLTRANSFERASE-LIKE PROTEIN 1"/>
    <property type="match status" value="1"/>
</dbReference>
<dbReference type="STRING" id="1437875.CFRA_00700"/>
<keyword evidence="1" id="KW-0227">DNA damage</keyword>
<dbReference type="GO" id="GO:0006281">
    <property type="term" value="P:DNA repair"/>
    <property type="evidence" value="ECO:0007669"/>
    <property type="project" value="InterPro"/>
</dbReference>
<protein>
    <recommendedName>
        <fullName evidence="2">Methylated-DNA-[protein]-cysteine S-methyltransferase DNA binding domain-containing protein</fullName>
    </recommendedName>
</protein>
<dbReference type="KEGG" id="cfk:CFRA_00700"/>
<dbReference type="Gene3D" id="1.10.10.10">
    <property type="entry name" value="Winged helix-like DNA-binding domain superfamily/Winged helix DNA-binding domain"/>
    <property type="match status" value="1"/>
</dbReference>